<gene>
    <name evidence="2" type="ORF">HMPREF9135_0940</name>
</gene>
<dbReference type="RefSeq" id="WP_021590581.1">
    <property type="nucleotide sequence ID" value="NZ_AWEY01000039.1"/>
</dbReference>
<accession>U2P3P9</accession>
<proteinExistence type="predicted"/>
<comment type="caution">
    <text evidence="2">The sequence shown here is derived from an EMBL/GenBank/DDBJ whole genome shotgun (WGS) entry which is preliminary data.</text>
</comment>
<name>U2P3P9_9BACT</name>
<protein>
    <submittedName>
        <fullName evidence="2">PF14300 domain protein</fullName>
    </submittedName>
</protein>
<keyword evidence="3" id="KW-1185">Reference proteome</keyword>
<dbReference type="AlphaFoldDB" id="U2P3P9"/>
<dbReference type="InterPro" id="IPR025402">
    <property type="entry name" value="DMP19_C"/>
</dbReference>
<sequence>MVDVVIKNSVLAQAAAAGMDEFVNAFVDAIKVAVGGELTVETMQQLNADQITLLGYSILREEVMDGGFIQLIYNGYGAFIYRNPFDKALRGWGLADLYGIVNKSRKYYNKYHERIERECTDEDFMALFEAMPEFDDFDDAFVEGEERFTAMVAAYIDDHIEDFAKIDEAL</sequence>
<dbReference type="Gene3D" id="1.20.1420.60">
    <property type="match status" value="1"/>
</dbReference>
<dbReference type="EMBL" id="AWEY01000039">
    <property type="protein sequence ID" value="ERK38319.1"/>
    <property type="molecule type" value="Genomic_DNA"/>
</dbReference>
<reference evidence="2 3" key="1">
    <citation type="submission" date="2013-08" db="EMBL/GenBank/DDBJ databases">
        <authorList>
            <person name="Durkin A.S."/>
            <person name="Haft D.R."/>
            <person name="McCorrison J."/>
            <person name="Torralba M."/>
            <person name="Gillis M."/>
            <person name="Haft D.H."/>
            <person name="Methe B."/>
            <person name="Sutton G."/>
            <person name="Nelson K.E."/>
        </authorList>
    </citation>
    <scope>NUCLEOTIDE SEQUENCE [LARGE SCALE GENOMIC DNA]</scope>
    <source>
        <strain evidence="2 3">F0067</strain>
    </source>
</reference>
<evidence type="ECO:0000313" key="2">
    <source>
        <dbReference type="EMBL" id="ERK38319.1"/>
    </source>
</evidence>
<dbReference type="Pfam" id="PF14300">
    <property type="entry name" value="DMP19"/>
    <property type="match status" value="1"/>
</dbReference>
<dbReference type="PATRIC" id="fig|1115809.3.peg.2379"/>
<feature type="domain" description="DNA mimic protein DMP19 C-terminal" evidence="1">
    <location>
        <begin position="45"/>
        <end position="159"/>
    </location>
</feature>
<evidence type="ECO:0000313" key="3">
    <source>
        <dbReference type="Proteomes" id="UP000016648"/>
    </source>
</evidence>
<evidence type="ECO:0000259" key="1">
    <source>
        <dbReference type="Pfam" id="PF14300"/>
    </source>
</evidence>
<dbReference type="Proteomes" id="UP000016648">
    <property type="component" value="Unassembled WGS sequence"/>
</dbReference>
<organism evidence="2 3">
    <name type="scientific">Segatella baroniae F0067</name>
    <dbReference type="NCBI Taxonomy" id="1115809"/>
    <lineage>
        <taxon>Bacteria</taxon>
        <taxon>Pseudomonadati</taxon>
        <taxon>Bacteroidota</taxon>
        <taxon>Bacteroidia</taxon>
        <taxon>Bacteroidales</taxon>
        <taxon>Prevotellaceae</taxon>
        <taxon>Segatella</taxon>
    </lineage>
</organism>